<dbReference type="InterPro" id="IPR052913">
    <property type="entry name" value="Glycopeptide_resist_protein"/>
</dbReference>
<proteinExistence type="predicted"/>
<comment type="caution">
    <text evidence="1">The sequence shown here is derived from an EMBL/GenBank/DDBJ whole genome shotgun (WGS) entry which is preliminary data.</text>
</comment>
<evidence type="ECO:0008006" key="3">
    <source>
        <dbReference type="Google" id="ProtNLM"/>
    </source>
</evidence>
<reference evidence="1 2" key="1">
    <citation type="journal article" date="2019" name="Int. J. Syst. Evol. Microbiol.">
        <title>The Global Catalogue of Microorganisms (GCM) 10K type strain sequencing project: providing services to taxonomists for standard genome sequencing and annotation.</title>
        <authorList>
            <consortium name="The Broad Institute Genomics Platform"/>
            <consortium name="The Broad Institute Genome Sequencing Center for Infectious Disease"/>
            <person name="Wu L."/>
            <person name="Ma J."/>
        </authorList>
    </citation>
    <scope>NUCLEOTIDE SEQUENCE [LARGE SCALE GENOMIC DNA]</scope>
    <source>
        <strain evidence="1 2">JCM 9731</strain>
    </source>
</reference>
<organism evidence="1 2">
    <name type="scientific">Bacillus carboniphilus</name>
    <dbReference type="NCBI Taxonomy" id="86663"/>
    <lineage>
        <taxon>Bacteria</taxon>
        <taxon>Bacillati</taxon>
        <taxon>Bacillota</taxon>
        <taxon>Bacilli</taxon>
        <taxon>Bacillales</taxon>
        <taxon>Bacillaceae</taxon>
        <taxon>Bacillus</taxon>
    </lineage>
</organism>
<protein>
    <recommendedName>
        <fullName evidence="3">G5 domain-containing protein</fullName>
    </recommendedName>
</protein>
<evidence type="ECO:0000313" key="1">
    <source>
        <dbReference type="EMBL" id="GAA0333879.1"/>
    </source>
</evidence>
<dbReference type="PANTHER" id="PTHR35788:SF1">
    <property type="entry name" value="EXPORTED PROTEIN"/>
    <property type="match status" value="1"/>
</dbReference>
<dbReference type="EMBL" id="BAAADJ010000023">
    <property type="protein sequence ID" value="GAA0333879.1"/>
    <property type="molecule type" value="Genomic_DNA"/>
</dbReference>
<name>A0ABN0WDN5_9BACI</name>
<evidence type="ECO:0000313" key="2">
    <source>
        <dbReference type="Proteomes" id="UP001500782"/>
    </source>
</evidence>
<dbReference type="Proteomes" id="UP001500782">
    <property type="component" value="Unassembled WGS sequence"/>
</dbReference>
<keyword evidence="2" id="KW-1185">Reference proteome</keyword>
<dbReference type="PANTHER" id="PTHR35788">
    <property type="entry name" value="EXPORTED PROTEIN-RELATED"/>
    <property type="match status" value="1"/>
</dbReference>
<accession>A0ABN0WDN5</accession>
<sequence length="383" mass="42728">MYIKKYTTIFLSILLGTALFVSLFQLSVYAYDKWFNQAFAEQTLIGSVDVSGLTDEEAAQKVRDAVSSWKNDVSFSIQIEEQTILLKNDAFDFDIESSIKQAKDSTINALNVRFLEDHLLLKLTTDASHVSISPKEIEPIIQMMEQKASYLLAQSTSLELKGGDQNQPSTPSHTEYSITIVRTTASPNINKYLNRTALELELEPNHSFSFLNWSEKYGLLDLTNEELSTIASVLWEGVLSTPVSLVERHTSGSLPASIQPGLEAKIDKNNGQDLSFNNSTDVPILFQLRSTGPNTISLTISTEQTSSLVSYSIIQEKVLEPRKVIQYVSNNDSRAGQTLPGQKGYEIKIIREYTDTKGNILQSEVVVKDSYLPIHETIFQVGP</sequence>
<gene>
    <name evidence="1" type="ORF">GCM10008967_25800</name>
</gene>